<organism evidence="1 2">
    <name type="scientific">Salix dunnii</name>
    <dbReference type="NCBI Taxonomy" id="1413687"/>
    <lineage>
        <taxon>Eukaryota</taxon>
        <taxon>Viridiplantae</taxon>
        <taxon>Streptophyta</taxon>
        <taxon>Embryophyta</taxon>
        <taxon>Tracheophyta</taxon>
        <taxon>Spermatophyta</taxon>
        <taxon>Magnoliopsida</taxon>
        <taxon>eudicotyledons</taxon>
        <taxon>Gunneridae</taxon>
        <taxon>Pentapetalae</taxon>
        <taxon>rosids</taxon>
        <taxon>fabids</taxon>
        <taxon>Malpighiales</taxon>
        <taxon>Salicaceae</taxon>
        <taxon>Saliceae</taxon>
        <taxon>Salix</taxon>
    </lineage>
</organism>
<dbReference type="PANTHER" id="PTHR33868:SF10">
    <property type="entry name" value="OS08G0483100 PROTEIN"/>
    <property type="match status" value="1"/>
</dbReference>
<accession>A0A835MZ86</accession>
<comment type="caution">
    <text evidence="1">The sequence shown here is derived from an EMBL/GenBank/DDBJ whole genome shotgun (WGS) entry which is preliminary data.</text>
</comment>
<dbReference type="OrthoDB" id="1673621at2759"/>
<dbReference type="EMBL" id="JADGMS010000007">
    <property type="protein sequence ID" value="KAF9678906.1"/>
    <property type="molecule type" value="Genomic_DNA"/>
</dbReference>
<dbReference type="AlphaFoldDB" id="A0A835MZ86"/>
<keyword evidence="2" id="KW-1185">Reference proteome</keyword>
<name>A0A835MZ86_9ROSI</name>
<gene>
    <name evidence="1" type="ORF">SADUNF_Sadunf07G0084800</name>
</gene>
<proteinExistence type="predicted"/>
<reference evidence="1 2" key="1">
    <citation type="submission" date="2020-10" db="EMBL/GenBank/DDBJ databases">
        <title>Plant Genome Project.</title>
        <authorList>
            <person name="Zhang R.-G."/>
        </authorList>
    </citation>
    <scope>NUCLEOTIDE SEQUENCE [LARGE SCALE GENOMIC DNA]</scope>
    <source>
        <strain evidence="1">FAFU-HL-1</strain>
        <tissue evidence="1">Leaf</tissue>
    </source>
</reference>
<dbReference type="PANTHER" id="PTHR33868">
    <property type="entry name" value="EXPRESSED PROTEIN"/>
    <property type="match status" value="1"/>
</dbReference>
<evidence type="ECO:0000313" key="1">
    <source>
        <dbReference type="EMBL" id="KAF9678906.1"/>
    </source>
</evidence>
<evidence type="ECO:0000313" key="2">
    <source>
        <dbReference type="Proteomes" id="UP000657918"/>
    </source>
</evidence>
<dbReference type="Proteomes" id="UP000657918">
    <property type="component" value="Unassembled WGS sequence"/>
</dbReference>
<protein>
    <submittedName>
        <fullName evidence="1">Uncharacterized protein</fullName>
    </submittedName>
</protein>
<sequence length="237" mass="26790">MAGWAASSNHKMNSGVLRENDLLLGPLLSSSSGFDLMQNCDLPPPLKVFSGSDKTLISSMKRAFSMVGRERDHDEFDVYRGCGGENYEKLELLKALRLSQTRARDAERKAASLIKERDCVVNAFFHDSFQLFAYRQWVRLLECQILKAQEQQCKQQEKKLCCGCGRSNEVKDQLEEEEGSDDGSREYWINVALKSCLGFVALGLAFGCCYLLFDLPSHLLRACFGACMTVEHRYQKS</sequence>